<dbReference type="PANTHER" id="PTHR43606">
    <property type="entry name" value="PHOSPHATASE, PUTATIVE (AFU_ORTHOLOGUE AFUA_6G08710)-RELATED"/>
    <property type="match status" value="1"/>
</dbReference>
<proteinExistence type="predicted"/>
<dbReference type="Pfam" id="PF09423">
    <property type="entry name" value="PhoD"/>
    <property type="match status" value="1"/>
</dbReference>
<organism evidence="4 5">
    <name type="scientific">Nocardioides ganghwensis</name>
    <dbReference type="NCBI Taxonomy" id="252230"/>
    <lineage>
        <taxon>Bacteria</taxon>
        <taxon>Bacillati</taxon>
        <taxon>Actinomycetota</taxon>
        <taxon>Actinomycetes</taxon>
        <taxon>Propionibacteriales</taxon>
        <taxon>Nocardioidaceae</taxon>
        <taxon>Nocardioides</taxon>
    </lineage>
</organism>
<dbReference type="Gene3D" id="3.60.21.70">
    <property type="entry name" value="PhoD-like phosphatase"/>
    <property type="match status" value="1"/>
</dbReference>
<evidence type="ECO:0000256" key="1">
    <source>
        <dbReference type="SAM" id="MobiDB-lite"/>
    </source>
</evidence>
<dbReference type="PROSITE" id="PS51318">
    <property type="entry name" value="TAT"/>
    <property type="match status" value="1"/>
</dbReference>
<dbReference type="EMBL" id="SDWU01000011">
    <property type="protein sequence ID" value="RYC01538.1"/>
    <property type="molecule type" value="Genomic_DNA"/>
</dbReference>
<accession>A0A4Q2SEQ5</accession>
<gene>
    <name evidence="4" type="ORF">EUA07_11505</name>
</gene>
<evidence type="ECO:0000313" key="4">
    <source>
        <dbReference type="EMBL" id="RYC01538.1"/>
    </source>
</evidence>
<dbReference type="Gene3D" id="2.60.40.380">
    <property type="entry name" value="Purple acid phosphatase-like, N-terminal"/>
    <property type="match status" value="1"/>
</dbReference>
<feature type="domain" description="Phospholipase D N-terminal" evidence="3">
    <location>
        <begin position="39"/>
        <end position="135"/>
    </location>
</feature>
<evidence type="ECO:0000313" key="5">
    <source>
        <dbReference type="Proteomes" id="UP000293291"/>
    </source>
</evidence>
<dbReference type="SUPFAM" id="SSF56300">
    <property type="entry name" value="Metallo-dependent phosphatases"/>
    <property type="match status" value="1"/>
</dbReference>
<sequence>MTPAPHLTRRAVIAGGAGAAALAGATAAAARPGHETFQHGVASGDPLPRAVVLWTRVTPTAAATPGSGVGPRVTVAWEVATDRRFRDVVRRGSVRTGPAGDHTVKVDATRLRPDTAYFYRFTCRGETSPVGRTRTAPARTATPTGLRFGVVSCANLQAGWFSAYRHLARRDDLHAVIHLGDYLYEYAPGEYGYGRANTDIRPHVPAREMVSLADYRQRHAQYKSDPDLRALHARHPFIVTWDDHEVTNDAWRDGAENHQPAEGDYAARRAAAHRAYDEWMPVRMSGTAATGDGTRLFRTLRFGALAELSMLDLRTYRDQQAGTPAPSPVPSPTGGTDGTITGRAQLDWLKRRLRRGGPQWKLVGNPVMIAPVTFAQLPHDLVDPVNDVTGLLPRDGAPYNVDQWDGYTADRRELFDHIRDQGLHDVVFLTGDIHSGWACDLPYDASTYPLGDSAGVELVCTSVTSNNLKDITGTPPRTSSLAVEAVIQTNNRHVKYLDFDSHGYSVLDVTPERVQMDWYVIGDRADRRAGSSWTASWATRSGTNKVHAVSTPVGGA</sequence>
<dbReference type="AlphaFoldDB" id="A0A4Q2SEQ5"/>
<dbReference type="CDD" id="cd07389">
    <property type="entry name" value="MPP_PhoD"/>
    <property type="match status" value="1"/>
</dbReference>
<keyword evidence="5" id="KW-1185">Reference proteome</keyword>
<reference evidence="4 5" key="1">
    <citation type="submission" date="2019-01" db="EMBL/GenBank/DDBJ databases">
        <title>Novel species of Nocardioides.</title>
        <authorList>
            <person name="Liu Q."/>
            <person name="Xin Y.-H."/>
        </authorList>
    </citation>
    <scope>NUCLEOTIDE SEQUENCE [LARGE SCALE GENOMIC DNA]</scope>
    <source>
        <strain evidence="4 5">CGMCC 4.6875</strain>
    </source>
</reference>
<dbReference type="RefSeq" id="WP_129455304.1">
    <property type="nucleotide sequence ID" value="NZ_JACXYX010000001.1"/>
</dbReference>
<dbReference type="InterPro" id="IPR038607">
    <property type="entry name" value="PhoD-like_sf"/>
</dbReference>
<dbReference type="InterPro" id="IPR029052">
    <property type="entry name" value="Metallo-depent_PP-like"/>
</dbReference>
<evidence type="ECO:0000259" key="2">
    <source>
        <dbReference type="Pfam" id="PF09423"/>
    </source>
</evidence>
<dbReference type="PANTHER" id="PTHR43606:SF2">
    <property type="entry name" value="ALKALINE PHOSPHATASE FAMILY PROTEIN (AFU_ORTHOLOGUE AFUA_5G03860)"/>
    <property type="match status" value="1"/>
</dbReference>
<comment type="caution">
    <text evidence="4">The sequence shown here is derived from an EMBL/GenBank/DDBJ whole genome shotgun (WGS) entry which is preliminary data.</text>
</comment>
<protein>
    <submittedName>
        <fullName evidence="4">Alkaline phosphatase</fullName>
    </submittedName>
</protein>
<dbReference type="Pfam" id="PF16655">
    <property type="entry name" value="PhoD_N"/>
    <property type="match status" value="1"/>
</dbReference>
<dbReference type="OrthoDB" id="327733at2"/>
<dbReference type="InterPro" id="IPR018946">
    <property type="entry name" value="PhoD-like_MPP"/>
</dbReference>
<name>A0A4Q2SEQ5_9ACTN</name>
<evidence type="ECO:0000259" key="3">
    <source>
        <dbReference type="Pfam" id="PF16655"/>
    </source>
</evidence>
<feature type="region of interest" description="Disordered" evidence="1">
    <location>
        <begin position="319"/>
        <end position="341"/>
    </location>
</feature>
<dbReference type="InterPro" id="IPR032093">
    <property type="entry name" value="PhoD_N"/>
</dbReference>
<dbReference type="InterPro" id="IPR006311">
    <property type="entry name" value="TAT_signal"/>
</dbReference>
<dbReference type="InterPro" id="IPR052900">
    <property type="entry name" value="Phospholipid_Metab_Enz"/>
</dbReference>
<dbReference type="Proteomes" id="UP000293291">
    <property type="component" value="Unassembled WGS sequence"/>
</dbReference>
<feature type="domain" description="PhoD-like phosphatase metallophosphatase" evidence="2">
    <location>
        <begin position="148"/>
        <end position="518"/>
    </location>
</feature>